<name>A0A7S3MLF0_9SPIT</name>
<keyword evidence="1" id="KW-1133">Transmembrane helix</keyword>
<organism evidence="2">
    <name type="scientific">Favella ehrenbergii</name>
    <dbReference type="NCBI Taxonomy" id="182087"/>
    <lineage>
        <taxon>Eukaryota</taxon>
        <taxon>Sar</taxon>
        <taxon>Alveolata</taxon>
        <taxon>Ciliophora</taxon>
        <taxon>Intramacronucleata</taxon>
        <taxon>Spirotrichea</taxon>
        <taxon>Choreotrichia</taxon>
        <taxon>Tintinnida</taxon>
        <taxon>Xystonellidae</taxon>
        <taxon>Favella</taxon>
    </lineage>
</organism>
<sequence length="138" mass="15724">MIMLCAMSLSTLGNEFFSVTLGANFINFYRTDFLGIRSSVVVSQGWFYHRDTIYGLTEGIESLTSPALACLYFAITFYLILFSIIIAGMYTGRMLEGLLIARAKGKTLRELKYKNELNIIELEINAKKKKIDKQRNKL</sequence>
<accession>A0A7S3MLF0</accession>
<feature type="transmembrane region" description="Helical" evidence="1">
    <location>
        <begin position="71"/>
        <end position="92"/>
    </location>
</feature>
<protein>
    <submittedName>
        <fullName evidence="2">Uncharacterized protein</fullName>
    </submittedName>
</protein>
<evidence type="ECO:0000256" key="1">
    <source>
        <dbReference type="SAM" id="Phobius"/>
    </source>
</evidence>
<gene>
    <name evidence="2" type="ORF">FEHR0123_LOCUS6554</name>
</gene>
<proteinExistence type="predicted"/>
<evidence type="ECO:0000313" key="2">
    <source>
        <dbReference type="EMBL" id="CAE0311635.1"/>
    </source>
</evidence>
<dbReference type="AlphaFoldDB" id="A0A7S3MLF0"/>
<dbReference type="EMBL" id="HBIE01021458">
    <property type="protein sequence ID" value="CAE0311635.1"/>
    <property type="molecule type" value="Transcribed_RNA"/>
</dbReference>
<reference evidence="2" key="1">
    <citation type="submission" date="2021-01" db="EMBL/GenBank/DDBJ databases">
        <authorList>
            <person name="Corre E."/>
            <person name="Pelletier E."/>
            <person name="Niang G."/>
            <person name="Scheremetjew M."/>
            <person name="Finn R."/>
            <person name="Kale V."/>
            <person name="Holt S."/>
            <person name="Cochrane G."/>
            <person name="Meng A."/>
            <person name="Brown T."/>
            <person name="Cohen L."/>
        </authorList>
    </citation>
    <scope>NUCLEOTIDE SEQUENCE</scope>
    <source>
        <strain evidence="2">Fehren 1</strain>
    </source>
</reference>
<keyword evidence="1" id="KW-0472">Membrane</keyword>
<keyword evidence="1" id="KW-0812">Transmembrane</keyword>